<evidence type="ECO:0000313" key="1">
    <source>
        <dbReference type="EMBL" id="RGE41367.1"/>
    </source>
</evidence>
<dbReference type="EMBL" id="QURR01000029">
    <property type="protein sequence ID" value="RGE41367.1"/>
    <property type="molecule type" value="Genomic_DNA"/>
</dbReference>
<accession>A0A373FBL8</accession>
<proteinExistence type="predicted"/>
<dbReference type="AlphaFoldDB" id="A0A373FBL8"/>
<sequence length="362" mass="40380">MSIAAIGVEDPWAFAQGEEGGASIFRACPIPVFINGEEVERLEREENIYFVDVDGIDVFIDIGSVHRGFCLVWGGVVYTRPGVDSLVCLPRICDTTGPRMEIIREDGSGWYEKAKSAFQRAVSQVLMRVEAEKGHPFIVEEYFQPLTSFHPELLLYSEYLSTKVLVTTGKAILPIVPSGSPYSRSMLESIEHPFYCDVPQIDTTLAHLASVYRLMLGGSAVLVKPGHTLPELHWLRKRAMSLRRGNIRVHSSGNVITAPHLLSGQIKLRIADHVFLNLKDGEGVTTSHVINDWILAEEEPMTQIDRISIGNAPDQKLQVLHINRKCISLVLPKFPCKPGDRDILKQALREASVFTNARLEID</sequence>
<evidence type="ECO:0000313" key="2">
    <source>
        <dbReference type="Proteomes" id="UP000261948"/>
    </source>
</evidence>
<reference evidence="1 2" key="1">
    <citation type="submission" date="2018-08" db="EMBL/GenBank/DDBJ databases">
        <title>Comamonas testosteroni strain SWCO2.</title>
        <authorList>
            <person name="Jiang N."/>
            <person name="Zhang X.Z."/>
        </authorList>
    </citation>
    <scope>NUCLEOTIDE SEQUENCE [LARGE SCALE GENOMIC DNA]</scope>
    <source>
        <strain evidence="1 2">SWCO2</strain>
    </source>
</reference>
<keyword evidence="2" id="KW-1185">Reference proteome</keyword>
<organism evidence="1 2">
    <name type="scientific">Comamonas testosteroni</name>
    <name type="common">Pseudomonas testosteroni</name>
    <dbReference type="NCBI Taxonomy" id="285"/>
    <lineage>
        <taxon>Bacteria</taxon>
        <taxon>Pseudomonadati</taxon>
        <taxon>Pseudomonadota</taxon>
        <taxon>Betaproteobacteria</taxon>
        <taxon>Burkholderiales</taxon>
        <taxon>Comamonadaceae</taxon>
        <taxon>Comamonas</taxon>
    </lineage>
</organism>
<name>A0A373FBL8_COMTE</name>
<protein>
    <submittedName>
        <fullName evidence="1">Uncharacterized protein</fullName>
    </submittedName>
</protein>
<gene>
    <name evidence="1" type="ORF">DZC30_18840</name>
</gene>
<comment type="caution">
    <text evidence="1">The sequence shown here is derived from an EMBL/GenBank/DDBJ whole genome shotgun (WGS) entry which is preliminary data.</text>
</comment>
<dbReference type="Proteomes" id="UP000261948">
    <property type="component" value="Unassembled WGS sequence"/>
</dbReference>